<dbReference type="AlphaFoldDB" id="A0A6L9L966"/>
<organism evidence="3 4">
    <name type="scientific">Spirosoma terrae</name>
    <dbReference type="NCBI Taxonomy" id="1968276"/>
    <lineage>
        <taxon>Bacteria</taxon>
        <taxon>Pseudomonadati</taxon>
        <taxon>Bacteroidota</taxon>
        <taxon>Cytophagia</taxon>
        <taxon>Cytophagales</taxon>
        <taxon>Cytophagaceae</taxon>
        <taxon>Spirosoma</taxon>
    </lineage>
</organism>
<evidence type="ECO:0000313" key="4">
    <source>
        <dbReference type="Proteomes" id="UP000474175"/>
    </source>
</evidence>
<feature type="coiled-coil region" evidence="1">
    <location>
        <begin position="106"/>
        <end position="140"/>
    </location>
</feature>
<evidence type="ECO:0000256" key="1">
    <source>
        <dbReference type="SAM" id="Coils"/>
    </source>
</evidence>
<keyword evidence="2" id="KW-0472">Membrane</keyword>
<keyword evidence="4" id="KW-1185">Reference proteome</keyword>
<proteinExistence type="predicted"/>
<dbReference type="Proteomes" id="UP000474175">
    <property type="component" value="Unassembled WGS sequence"/>
</dbReference>
<evidence type="ECO:0000313" key="3">
    <source>
        <dbReference type="EMBL" id="NDU95323.1"/>
    </source>
</evidence>
<keyword evidence="1" id="KW-0175">Coiled coil</keyword>
<keyword evidence="2" id="KW-0812">Transmembrane</keyword>
<name>A0A6L9L966_9BACT</name>
<gene>
    <name evidence="3" type="ORF">GK108_10610</name>
</gene>
<feature type="transmembrane region" description="Helical" evidence="2">
    <location>
        <begin position="180"/>
        <end position="200"/>
    </location>
</feature>
<comment type="caution">
    <text evidence="3">The sequence shown here is derived from an EMBL/GenBank/DDBJ whole genome shotgun (WGS) entry which is preliminary data.</text>
</comment>
<dbReference type="EMBL" id="JAAFZH010000004">
    <property type="protein sequence ID" value="NDU95323.1"/>
    <property type="molecule type" value="Genomic_DNA"/>
</dbReference>
<dbReference type="RefSeq" id="WP_163947125.1">
    <property type="nucleotide sequence ID" value="NZ_JAAFZH010000004.1"/>
</dbReference>
<feature type="transmembrane region" description="Helical" evidence="2">
    <location>
        <begin position="147"/>
        <end position="168"/>
    </location>
</feature>
<keyword evidence="2" id="KW-1133">Transmembrane helix</keyword>
<feature type="transmembrane region" description="Helical" evidence="2">
    <location>
        <begin position="237"/>
        <end position="258"/>
    </location>
</feature>
<evidence type="ECO:0000256" key="2">
    <source>
        <dbReference type="SAM" id="Phobius"/>
    </source>
</evidence>
<sequence length="358" mass="40136">MTLAERLRIIFQPNTAVANQSMAAPLAQPSVSAVPDTRPPVENPLPLLPDINPTTASETLPYWLRDEHALRDEGVLFGLSTVGPDEKISEIQAYYAQLVAPLEAQINQLSLRVNEIDELIEQQETRVNLQQKQINELRNRQPAATNLLRTAVSLCLSTVMCIGTYYLIASTLQPAFPNPWVSIGIFLAGMFNLFGQTSFFYQDNVALTGRRLIEEVGLPFATSLFIGIQAVQFQPVIQAVALFIFVFFLFLLAGKLFLSSLNALQTGLTSTQINRQLAFDKQQTLPVFETNLDRLNQGLTALRMQKWPVVSALNQSEAKLKQLNTKRDQLVNLFLSEFELARSLRDRLTEKQRAALFN</sequence>
<accession>A0A6L9L966</accession>
<reference evidence="3 4" key="1">
    <citation type="submission" date="2020-02" db="EMBL/GenBank/DDBJ databases">
        <title>Draft genome sequence of two Spirosoma agri KCTC 52727 and Spirosoma terrae KCTC 52035.</title>
        <authorList>
            <person name="Rojas J."/>
            <person name="Ambika Manirajan B."/>
            <person name="Suarez C."/>
            <person name="Ratering S."/>
            <person name="Schnell S."/>
        </authorList>
    </citation>
    <scope>NUCLEOTIDE SEQUENCE [LARGE SCALE GENOMIC DNA]</scope>
    <source>
        <strain evidence="3 4">KCTC 52035</strain>
    </source>
</reference>
<protein>
    <submittedName>
        <fullName evidence="3">Uncharacterized protein</fullName>
    </submittedName>
</protein>